<dbReference type="EMBL" id="CP081201">
    <property type="protein sequence ID" value="UXZ93869.1"/>
    <property type="molecule type" value="Genomic_DNA"/>
</dbReference>
<reference evidence="3" key="1">
    <citation type="submission" date="2021-08" db="EMBL/GenBank/DDBJ databases">
        <title>Complete genome sequence of Pseudomonas phytophila.</title>
        <authorList>
            <person name="Weir B.S."/>
            <person name="Templeton M.D."/>
            <person name="Arshed S."/>
            <person name="Andersen M.T."/>
            <person name="Jayaraman J."/>
        </authorList>
    </citation>
    <scope>NUCLEOTIDE SEQUENCE</scope>
    <source>
        <strain evidence="3">ICMP 23753</strain>
    </source>
</reference>
<protein>
    <recommendedName>
        <fullName evidence="2">Phospholipase D-like domain-containing protein</fullName>
    </recommendedName>
</protein>
<keyword evidence="4" id="KW-1185">Reference proteome</keyword>
<sequence length="506" mass="54950">MNTKMTNPWVRTHTEVLDQRALPMPAAWQGGRAQRPPTPEIGHSIHVSGNQGALRAELIALLNQAVDMAVICSFLIADPGFEAALKATAERGVRVYVMVASEARLGREPSQGEFDQKTHAHHKAMLKTLGKSVLFRTAAHFHAKVVLIDPYTRPAGVLLTANLTEGALTRNEELAVRLSPTQVEGIAGYLRWAMWQTAEHELLDGNDFKAAKPIKDVQHPAPQAGIRATTAEHTGIAQHLLQALSNASSHIIVSSFGWDPQHPVVERLCQRAREGLKVTVLARVRPSAMPALLALAESGAQVHGFKWLHAKALWTDAGDAMVMSANLEPHGLDDSFELGALLDVRQAEELKQRLQYWQAVAPWQLLPAPVLGDLSGEVQLWRNGRLDPVQILAAAEINLGEVVAESAHHLEAPRPDVSQPSQSNDPAHQLTCSWTVTAPYSNPKASPHMRPAQGKEKPRPYAPKVLREPGGRLTVAISQPGELAPAVQLLGEIGAAAVVIDSRQRP</sequence>
<evidence type="ECO:0000313" key="4">
    <source>
        <dbReference type="Proteomes" id="UP001063228"/>
    </source>
</evidence>
<dbReference type="Gene3D" id="3.30.870.10">
    <property type="entry name" value="Endonuclease Chain A"/>
    <property type="match status" value="2"/>
</dbReference>
<dbReference type="InterPro" id="IPR025202">
    <property type="entry name" value="PLD-like_dom"/>
</dbReference>
<feature type="domain" description="Phospholipase D-like" evidence="2">
    <location>
        <begin position="58"/>
        <end position="179"/>
    </location>
</feature>
<accession>A0ABY6F7M2</accession>
<evidence type="ECO:0000256" key="1">
    <source>
        <dbReference type="SAM" id="MobiDB-lite"/>
    </source>
</evidence>
<organism evidence="3 4">
    <name type="scientific">Pseudomonas phytophila</name>
    <dbReference type="NCBI Taxonomy" id="2867264"/>
    <lineage>
        <taxon>Bacteria</taxon>
        <taxon>Pseudomonadati</taxon>
        <taxon>Pseudomonadota</taxon>
        <taxon>Gammaproteobacteria</taxon>
        <taxon>Pseudomonadales</taxon>
        <taxon>Pseudomonadaceae</taxon>
        <taxon>Pseudomonas</taxon>
    </lineage>
</organism>
<gene>
    <name evidence="3" type="ORF">K3169_15880</name>
</gene>
<feature type="compositionally biased region" description="Basic and acidic residues" evidence="1">
    <location>
        <begin position="453"/>
        <end position="469"/>
    </location>
</feature>
<evidence type="ECO:0000313" key="3">
    <source>
        <dbReference type="EMBL" id="UXZ93869.1"/>
    </source>
</evidence>
<dbReference type="RefSeq" id="WP_263267142.1">
    <property type="nucleotide sequence ID" value="NZ_CP081201.1"/>
</dbReference>
<feature type="region of interest" description="Disordered" evidence="1">
    <location>
        <begin position="438"/>
        <end position="469"/>
    </location>
</feature>
<dbReference type="SUPFAM" id="SSF56024">
    <property type="entry name" value="Phospholipase D/nuclease"/>
    <property type="match status" value="2"/>
</dbReference>
<dbReference type="CDD" id="cd00138">
    <property type="entry name" value="PLDc_SF"/>
    <property type="match status" value="1"/>
</dbReference>
<dbReference type="Proteomes" id="UP001063228">
    <property type="component" value="Chromosome"/>
</dbReference>
<feature type="domain" description="Phospholipase D-like" evidence="2">
    <location>
        <begin position="240"/>
        <end position="352"/>
    </location>
</feature>
<proteinExistence type="predicted"/>
<name>A0ABY6F7M2_9PSED</name>
<dbReference type="Pfam" id="PF13091">
    <property type="entry name" value="PLDc_2"/>
    <property type="match status" value="2"/>
</dbReference>
<evidence type="ECO:0000259" key="2">
    <source>
        <dbReference type="Pfam" id="PF13091"/>
    </source>
</evidence>